<keyword evidence="2" id="KW-0472">Membrane</keyword>
<keyword evidence="2" id="KW-1133">Transmembrane helix</keyword>
<dbReference type="GO" id="GO:0016989">
    <property type="term" value="F:sigma factor antagonist activity"/>
    <property type="evidence" value="ECO:0007669"/>
    <property type="project" value="TreeGrafter"/>
</dbReference>
<accession>A0A953HVU7</accession>
<sequence>MKDEERIKYLSRKYFDGTLTKEEWEEVLWRVDRAEEADNIDELFKSEWQRTDKPHQIPHVTWEDMQSHWNSERKQNKIVTFPWKWAVAASVLALVSAIWWVWGQQEQSGLTYETGYGETQDILLDDGTSVTLNANSKLMWNKNWEETGVRVAELVGEAYFDVSHIDAEENEDLDLLPFQVQTPELLVNVLGTAFNVSSRRGETNVFLERGLVKLDLGTEKDHEKIVTVEEGGRENSEPTTNEGVLMKPGDHVSFSTTTKLFKKNDGEKYTNEPTWINGTLSFRKMEFGKILTELEDIYGKQFNVEDSTLLTRKVSLAVPYENWETVYKLIEVTLNLEIITDYDNNRIKIKKRAG</sequence>
<organism evidence="5 6">
    <name type="scientific">Membranihabitans marinus</name>
    <dbReference type="NCBI Taxonomy" id="1227546"/>
    <lineage>
        <taxon>Bacteria</taxon>
        <taxon>Pseudomonadati</taxon>
        <taxon>Bacteroidota</taxon>
        <taxon>Saprospiria</taxon>
        <taxon>Saprospirales</taxon>
        <taxon>Saprospiraceae</taxon>
        <taxon>Membranihabitans</taxon>
    </lineage>
</organism>
<evidence type="ECO:0000256" key="2">
    <source>
        <dbReference type="SAM" id="Phobius"/>
    </source>
</evidence>
<dbReference type="RefSeq" id="WP_222580724.1">
    <property type="nucleotide sequence ID" value="NZ_JAHVHU010000012.1"/>
</dbReference>
<dbReference type="EMBL" id="JAHVHU010000012">
    <property type="protein sequence ID" value="MBY5959185.1"/>
    <property type="molecule type" value="Genomic_DNA"/>
</dbReference>
<keyword evidence="2" id="KW-0812">Transmembrane</keyword>
<evidence type="ECO:0000259" key="3">
    <source>
        <dbReference type="Pfam" id="PF04773"/>
    </source>
</evidence>
<evidence type="ECO:0000259" key="4">
    <source>
        <dbReference type="Pfam" id="PF16344"/>
    </source>
</evidence>
<evidence type="ECO:0000313" key="6">
    <source>
        <dbReference type="Proteomes" id="UP000753961"/>
    </source>
</evidence>
<feature type="transmembrane region" description="Helical" evidence="2">
    <location>
        <begin position="83"/>
        <end position="102"/>
    </location>
</feature>
<name>A0A953HVU7_9BACT</name>
<dbReference type="AlphaFoldDB" id="A0A953HVU7"/>
<dbReference type="PIRSF" id="PIRSF018266">
    <property type="entry name" value="FecR"/>
    <property type="match status" value="1"/>
</dbReference>
<evidence type="ECO:0000256" key="1">
    <source>
        <dbReference type="SAM" id="MobiDB-lite"/>
    </source>
</evidence>
<feature type="domain" description="FecR protein" evidence="3">
    <location>
        <begin position="111"/>
        <end position="213"/>
    </location>
</feature>
<comment type="caution">
    <text evidence="5">The sequence shown here is derived from an EMBL/GenBank/DDBJ whole genome shotgun (WGS) entry which is preliminary data.</text>
</comment>
<reference evidence="5" key="1">
    <citation type="submission" date="2021-06" db="EMBL/GenBank/DDBJ databases">
        <title>44 bacteria genomes isolated from Dapeng, Shenzhen.</title>
        <authorList>
            <person name="Zheng W."/>
            <person name="Yu S."/>
            <person name="Huang Y."/>
        </authorList>
    </citation>
    <scope>NUCLEOTIDE SEQUENCE</scope>
    <source>
        <strain evidence="5">DP5N28-2</strain>
    </source>
</reference>
<dbReference type="Pfam" id="PF04773">
    <property type="entry name" value="FecR"/>
    <property type="match status" value="1"/>
</dbReference>
<proteinExistence type="predicted"/>
<feature type="region of interest" description="Disordered" evidence="1">
    <location>
        <begin position="229"/>
        <end position="248"/>
    </location>
</feature>
<protein>
    <submittedName>
        <fullName evidence="5">FecR domain-containing protein</fullName>
    </submittedName>
</protein>
<dbReference type="InterPro" id="IPR006860">
    <property type="entry name" value="FecR"/>
</dbReference>
<evidence type="ECO:0000313" key="5">
    <source>
        <dbReference type="EMBL" id="MBY5959185.1"/>
    </source>
</evidence>
<feature type="domain" description="Protein FecR C-terminal" evidence="4">
    <location>
        <begin position="280"/>
        <end position="348"/>
    </location>
</feature>
<dbReference type="PANTHER" id="PTHR30273:SF2">
    <property type="entry name" value="PROTEIN FECR"/>
    <property type="match status" value="1"/>
</dbReference>
<gene>
    <name evidence="5" type="ORF">KUV50_13615</name>
</gene>
<dbReference type="PANTHER" id="PTHR30273">
    <property type="entry name" value="PERIPLASMIC SIGNAL SENSOR AND SIGMA FACTOR ACTIVATOR FECR-RELATED"/>
    <property type="match status" value="1"/>
</dbReference>
<keyword evidence="6" id="KW-1185">Reference proteome</keyword>
<dbReference type="Gene3D" id="3.55.50.30">
    <property type="match status" value="1"/>
</dbReference>
<dbReference type="Proteomes" id="UP000753961">
    <property type="component" value="Unassembled WGS sequence"/>
</dbReference>
<dbReference type="InterPro" id="IPR012373">
    <property type="entry name" value="Ferrdict_sens_TM"/>
</dbReference>
<dbReference type="InterPro" id="IPR032508">
    <property type="entry name" value="FecR_C"/>
</dbReference>
<dbReference type="Pfam" id="PF16344">
    <property type="entry name" value="FecR_C"/>
    <property type="match status" value="1"/>
</dbReference>
<dbReference type="Gene3D" id="2.60.120.1440">
    <property type="match status" value="1"/>
</dbReference>